<dbReference type="AlphaFoldDB" id="A0A0D3ENH6"/>
<evidence type="ECO:0000313" key="3">
    <source>
        <dbReference type="Proteomes" id="UP000026960"/>
    </source>
</evidence>
<evidence type="ECO:0000313" key="2">
    <source>
        <dbReference type="EnsemblPlants" id="OBART01G14600.1"/>
    </source>
</evidence>
<dbReference type="Gramene" id="OBART01G14600.1">
    <property type="protein sequence ID" value="OBART01G14600.1"/>
    <property type="gene ID" value="OBART01G14600"/>
</dbReference>
<keyword evidence="3" id="KW-1185">Reference proteome</keyword>
<sequence>MGLSPNPSQWRKGRRGGDGGPAARSDRGGRGGAAAARPPNPAGTRGGAVADDGSRAVAWWRPRPDGSSGVHLRRLCWRRLQPRLRLRPRLPGATYASTSVGASPRLLAAKATDAFLTSATDRASRRIQPPRGWGCADLNARYRLLHPHPPATSVFAAVECLFEILHRLPSGCKRGASTCVSRSWFVMEDDELLASVPLL</sequence>
<organism evidence="2">
    <name type="scientific">Oryza barthii</name>
    <dbReference type="NCBI Taxonomy" id="65489"/>
    <lineage>
        <taxon>Eukaryota</taxon>
        <taxon>Viridiplantae</taxon>
        <taxon>Streptophyta</taxon>
        <taxon>Embryophyta</taxon>
        <taxon>Tracheophyta</taxon>
        <taxon>Spermatophyta</taxon>
        <taxon>Magnoliopsida</taxon>
        <taxon>Liliopsida</taxon>
        <taxon>Poales</taxon>
        <taxon>Poaceae</taxon>
        <taxon>BOP clade</taxon>
        <taxon>Oryzoideae</taxon>
        <taxon>Oryzeae</taxon>
        <taxon>Oryzinae</taxon>
        <taxon>Oryza</taxon>
    </lineage>
</organism>
<reference evidence="2" key="1">
    <citation type="journal article" date="2009" name="Rice">
        <title>De Novo Next Generation Sequencing of Plant Genomes.</title>
        <authorList>
            <person name="Rounsley S."/>
            <person name="Marri P.R."/>
            <person name="Yu Y."/>
            <person name="He R."/>
            <person name="Sisneros N."/>
            <person name="Goicoechea J.L."/>
            <person name="Lee S.J."/>
            <person name="Angelova A."/>
            <person name="Kudrna D."/>
            <person name="Luo M."/>
            <person name="Affourtit J."/>
            <person name="Desany B."/>
            <person name="Knight J."/>
            <person name="Niazi F."/>
            <person name="Egholm M."/>
            <person name="Wing R.A."/>
        </authorList>
    </citation>
    <scope>NUCLEOTIDE SEQUENCE [LARGE SCALE GENOMIC DNA]</scope>
    <source>
        <strain evidence="2">cv. IRGC 105608</strain>
    </source>
</reference>
<proteinExistence type="predicted"/>
<dbReference type="PaxDb" id="65489-OBART01G14600.1"/>
<accession>A0A0D3ENH6</accession>
<feature type="region of interest" description="Disordered" evidence="1">
    <location>
        <begin position="1"/>
        <end position="50"/>
    </location>
</feature>
<protein>
    <submittedName>
        <fullName evidence="2">Uncharacterized protein</fullName>
    </submittedName>
</protein>
<name>A0A0D3ENH6_9ORYZ</name>
<evidence type="ECO:0000256" key="1">
    <source>
        <dbReference type="SAM" id="MobiDB-lite"/>
    </source>
</evidence>
<dbReference type="EnsemblPlants" id="OBART01G14600.1">
    <property type="protein sequence ID" value="OBART01G14600.1"/>
    <property type="gene ID" value="OBART01G14600"/>
</dbReference>
<reference evidence="2" key="2">
    <citation type="submission" date="2015-03" db="UniProtKB">
        <authorList>
            <consortium name="EnsemblPlants"/>
        </authorList>
    </citation>
    <scope>IDENTIFICATION</scope>
</reference>
<dbReference type="Proteomes" id="UP000026960">
    <property type="component" value="Chromosome 1"/>
</dbReference>
<dbReference type="HOGENOM" id="CLU_118789_0_0_1"/>